<dbReference type="SUPFAM" id="SSF50978">
    <property type="entry name" value="WD40 repeat-like"/>
    <property type="match status" value="1"/>
</dbReference>
<dbReference type="PROSITE" id="PS50294">
    <property type="entry name" value="WD_REPEATS_REGION"/>
    <property type="match status" value="1"/>
</dbReference>
<dbReference type="InterPro" id="IPR049546">
    <property type="entry name" value="WDR54_beta_prop"/>
</dbReference>
<dbReference type="Proteomes" id="UP000325440">
    <property type="component" value="Unassembled WGS sequence"/>
</dbReference>
<dbReference type="InterPro" id="IPR015943">
    <property type="entry name" value="WD40/YVTN_repeat-like_dom_sf"/>
</dbReference>
<gene>
    <name evidence="3" type="ORF">CINCED_3A017387</name>
</gene>
<dbReference type="SMART" id="SM00320">
    <property type="entry name" value="WD40"/>
    <property type="match status" value="2"/>
</dbReference>
<organism evidence="3 4">
    <name type="scientific">Cinara cedri</name>
    <dbReference type="NCBI Taxonomy" id="506608"/>
    <lineage>
        <taxon>Eukaryota</taxon>
        <taxon>Metazoa</taxon>
        <taxon>Ecdysozoa</taxon>
        <taxon>Arthropoda</taxon>
        <taxon>Hexapoda</taxon>
        <taxon>Insecta</taxon>
        <taxon>Pterygota</taxon>
        <taxon>Neoptera</taxon>
        <taxon>Paraneoptera</taxon>
        <taxon>Hemiptera</taxon>
        <taxon>Sternorrhyncha</taxon>
        <taxon>Aphidomorpha</taxon>
        <taxon>Aphidoidea</taxon>
        <taxon>Aphididae</taxon>
        <taxon>Lachninae</taxon>
        <taxon>Cinara</taxon>
    </lineage>
</organism>
<evidence type="ECO:0000313" key="4">
    <source>
        <dbReference type="Proteomes" id="UP000325440"/>
    </source>
</evidence>
<dbReference type="InterPro" id="IPR001680">
    <property type="entry name" value="WD40_rpt"/>
</dbReference>
<accession>A0A5E4ML93</accession>
<evidence type="ECO:0000256" key="1">
    <source>
        <dbReference type="PROSITE-ProRule" id="PRU00221"/>
    </source>
</evidence>
<reference evidence="3 4" key="1">
    <citation type="submission" date="2019-08" db="EMBL/GenBank/DDBJ databases">
        <authorList>
            <person name="Alioto T."/>
            <person name="Alioto T."/>
            <person name="Gomez Garrido J."/>
        </authorList>
    </citation>
    <scope>NUCLEOTIDE SEQUENCE [LARGE SCALE GENOMIC DNA]</scope>
</reference>
<name>A0A5E4ML93_9HEMI</name>
<dbReference type="AlphaFoldDB" id="A0A5E4ML93"/>
<dbReference type="EMBL" id="CABPRJ010000953">
    <property type="protein sequence ID" value="VVC32188.1"/>
    <property type="molecule type" value="Genomic_DNA"/>
</dbReference>
<dbReference type="OrthoDB" id="756370at2759"/>
<evidence type="ECO:0000259" key="2">
    <source>
        <dbReference type="Pfam" id="PF21031"/>
    </source>
</evidence>
<dbReference type="PROSITE" id="PS50082">
    <property type="entry name" value="WD_REPEATS_2"/>
    <property type="match status" value="1"/>
</dbReference>
<sequence length="382" mass="42843">MIGSCGLIGISSAKLYCEKLLNSSNLCRIHQYLRIINNSRSYVRYVYAEMIYVEEKKIFIGGTVSAVTNNVSVNVSKHQKLPHDFTVIDRQIVRIVGTGDRMDATVSQTYLDTKSDVTQVLWCTLGYINCLVVTSSEGVIIYDCDQQFKRIFFHNCEDKNMKEKYAKGIATFECTYLCVGNSNGTIRTFGPDEDGQVVFLDRKLIHGAPITDMSAYKQNLVSCDESGCTVLSKLDSGELMIIARSKIFEGQPCTTTEITRTGLITVGYGCGRIRIFDQTIRVANNDAEDHFPMIIQVSAHARSITSMSAAKDTDLLLTVSEDSWIRVWKLNSTTITLAYCYTKEDTLFMGCQFITRNGSKFCTTAYDSSYITCYALNQLKDM</sequence>
<evidence type="ECO:0000313" key="3">
    <source>
        <dbReference type="EMBL" id="VVC32188.1"/>
    </source>
</evidence>
<protein>
    <submittedName>
        <fullName evidence="3">WD40/YVTN repeat-like-containing domain,WD40-repeat-containing domain,WD40 repeat</fullName>
    </submittedName>
</protein>
<keyword evidence="4" id="KW-1185">Reference proteome</keyword>
<dbReference type="Pfam" id="PF21031">
    <property type="entry name" value="WDR54"/>
    <property type="match status" value="1"/>
</dbReference>
<feature type="repeat" description="WD" evidence="1">
    <location>
        <begin position="297"/>
        <end position="338"/>
    </location>
</feature>
<proteinExistence type="predicted"/>
<dbReference type="Gene3D" id="2.130.10.10">
    <property type="entry name" value="YVTN repeat-like/Quinoprotein amine dehydrogenase"/>
    <property type="match status" value="2"/>
</dbReference>
<dbReference type="InterPro" id="IPR036322">
    <property type="entry name" value="WD40_repeat_dom_sf"/>
</dbReference>
<feature type="domain" description="WD repeat-containing protein 54 beta-propeller" evidence="2">
    <location>
        <begin position="55"/>
        <end position="372"/>
    </location>
</feature>
<keyword evidence="1" id="KW-0853">WD repeat</keyword>